<dbReference type="EMBL" id="JACSDZ010000002">
    <property type="protein sequence ID" value="KAF7413711.1"/>
    <property type="molecule type" value="Genomic_DNA"/>
</dbReference>
<proteinExistence type="predicted"/>
<sequence>MRTESRIRTETCNNKTRNLAPLKFPLVRGIAKSGYCVIDFQEFPNGKRQMSSLFQERFSIAPRGRIHFPARSLPLLRYLEHRPRMVHRWKGEKNPRDNAPRRHTVKHRPPTTNRTPQSRVGVVANDGNDNDDDYDDDDDDYDYDDEEVEG</sequence>
<feature type="compositionally biased region" description="Acidic residues" evidence="1">
    <location>
        <begin position="128"/>
        <end position="150"/>
    </location>
</feature>
<feature type="region of interest" description="Disordered" evidence="1">
    <location>
        <begin position="86"/>
        <end position="150"/>
    </location>
</feature>
<protein>
    <submittedName>
        <fullName evidence="2">Uncharacterized protein</fullName>
    </submittedName>
</protein>
<dbReference type="AlphaFoldDB" id="A0A834KXI5"/>
<reference evidence="2" key="1">
    <citation type="journal article" date="2020" name="G3 (Bethesda)">
        <title>High-Quality Assemblies for Three Invasive Social Wasps from the &lt;i&gt;Vespula&lt;/i&gt; Genus.</title>
        <authorList>
            <person name="Harrop T.W.R."/>
            <person name="Guhlin J."/>
            <person name="McLaughlin G.M."/>
            <person name="Permina E."/>
            <person name="Stockwell P."/>
            <person name="Gilligan J."/>
            <person name="Le Lec M.F."/>
            <person name="Gruber M.A.M."/>
            <person name="Quinn O."/>
            <person name="Lovegrove M."/>
            <person name="Duncan E.J."/>
            <person name="Remnant E.J."/>
            <person name="Van Eeckhoven J."/>
            <person name="Graham B."/>
            <person name="Knapp R.A."/>
            <person name="Langford K.W."/>
            <person name="Kronenberg Z."/>
            <person name="Press M.O."/>
            <person name="Eacker S.M."/>
            <person name="Wilson-Rankin E.E."/>
            <person name="Purcell J."/>
            <person name="Lester P.J."/>
            <person name="Dearden P.K."/>
        </authorList>
    </citation>
    <scope>NUCLEOTIDE SEQUENCE</scope>
    <source>
        <strain evidence="2">Linc-1</strain>
    </source>
</reference>
<dbReference type="Proteomes" id="UP000617340">
    <property type="component" value="Unassembled WGS sequence"/>
</dbReference>
<evidence type="ECO:0000256" key="1">
    <source>
        <dbReference type="SAM" id="MobiDB-lite"/>
    </source>
</evidence>
<feature type="compositionally biased region" description="Basic and acidic residues" evidence="1">
    <location>
        <begin position="86"/>
        <end position="100"/>
    </location>
</feature>
<comment type="caution">
    <text evidence="2">The sequence shown here is derived from an EMBL/GenBank/DDBJ whole genome shotgun (WGS) entry which is preliminary data.</text>
</comment>
<gene>
    <name evidence="2" type="ORF">HZH68_002200</name>
</gene>
<evidence type="ECO:0000313" key="3">
    <source>
        <dbReference type="Proteomes" id="UP000617340"/>
    </source>
</evidence>
<keyword evidence="3" id="KW-1185">Reference proteome</keyword>
<organism evidence="2 3">
    <name type="scientific">Vespula germanica</name>
    <name type="common">German yellow jacket</name>
    <name type="synonym">Paravespula germanica</name>
    <dbReference type="NCBI Taxonomy" id="30212"/>
    <lineage>
        <taxon>Eukaryota</taxon>
        <taxon>Metazoa</taxon>
        <taxon>Ecdysozoa</taxon>
        <taxon>Arthropoda</taxon>
        <taxon>Hexapoda</taxon>
        <taxon>Insecta</taxon>
        <taxon>Pterygota</taxon>
        <taxon>Neoptera</taxon>
        <taxon>Endopterygota</taxon>
        <taxon>Hymenoptera</taxon>
        <taxon>Apocrita</taxon>
        <taxon>Aculeata</taxon>
        <taxon>Vespoidea</taxon>
        <taxon>Vespidae</taxon>
        <taxon>Vespinae</taxon>
        <taxon>Vespula</taxon>
    </lineage>
</organism>
<evidence type="ECO:0000313" key="2">
    <source>
        <dbReference type="EMBL" id="KAF7413711.1"/>
    </source>
</evidence>
<accession>A0A834KXI5</accession>
<name>A0A834KXI5_VESGE</name>